<keyword evidence="2" id="KW-1185">Reference proteome</keyword>
<name>A0ABN4YZX1_PANSE</name>
<gene>
    <name evidence="1" type="ORF">DSJ_11475</name>
</gene>
<accession>A0ABN4YZX1</accession>
<dbReference type="Proteomes" id="UP000192380">
    <property type="component" value="Chromosome"/>
</dbReference>
<evidence type="ECO:0000313" key="2">
    <source>
        <dbReference type="Proteomes" id="UP000192380"/>
    </source>
</evidence>
<sequence>MKNNEHDISQEVLALVGRTVSQLLRREGTVMSEDLTRALQTMTEHTVEAKTRADCGELIIRLMKKMH</sequence>
<dbReference type="EMBL" id="CP017581">
    <property type="protein sequence ID" value="ARF49902.1"/>
    <property type="molecule type" value="Genomic_DNA"/>
</dbReference>
<evidence type="ECO:0000313" key="1">
    <source>
        <dbReference type="EMBL" id="ARF49902.1"/>
    </source>
</evidence>
<proteinExistence type="predicted"/>
<organism evidence="1 2">
    <name type="scientific">Pantoea stewartii subsp. stewartii DC283</name>
    <dbReference type="NCBI Taxonomy" id="660596"/>
    <lineage>
        <taxon>Bacteria</taxon>
        <taxon>Pseudomonadati</taxon>
        <taxon>Pseudomonadota</taxon>
        <taxon>Gammaproteobacteria</taxon>
        <taxon>Enterobacterales</taxon>
        <taxon>Erwiniaceae</taxon>
        <taxon>Pantoea</taxon>
    </lineage>
</organism>
<protein>
    <submittedName>
        <fullName evidence="1">Uncharacterized protein</fullName>
    </submittedName>
</protein>
<reference evidence="1 2" key="1">
    <citation type="submission" date="2016-10" db="EMBL/GenBank/DDBJ databases">
        <title>Complete Genome Assembly of Pantoea stewartii subsp. stewartii DC283, a Corn Pathogen.</title>
        <authorList>
            <person name="Duong D.A."/>
            <person name="Stevens A.M."/>
            <person name="Jensen R.V."/>
        </authorList>
    </citation>
    <scope>NUCLEOTIDE SEQUENCE [LARGE SCALE GENOMIC DNA]</scope>
    <source>
        <strain evidence="1 2">DC283</strain>
    </source>
</reference>